<comment type="caution">
    <text evidence="11">The sequence shown here is derived from an EMBL/GenBank/DDBJ whole genome shotgun (WGS) entry which is preliminary data.</text>
</comment>
<dbReference type="GO" id="GO:0016705">
    <property type="term" value="F:oxidoreductase activity, acting on paired donors, with incorporation or reduction of molecular oxygen"/>
    <property type="evidence" value="ECO:0007669"/>
    <property type="project" value="InterPro"/>
</dbReference>
<comment type="cofactor">
    <cofactor evidence="1 9">
        <name>heme</name>
        <dbReference type="ChEBI" id="CHEBI:30413"/>
    </cofactor>
</comment>
<dbReference type="EMBL" id="NEDP02001138">
    <property type="protein sequence ID" value="OWF54221.1"/>
    <property type="molecule type" value="Genomic_DNA"/>
</dbReference>
<dbReference type="PRINTS" id="PR00385">
    <property type="entry name" value="P450"/>
</dbReference>
<dbReference type="InterPro" id="IPR002401">
    <property type="entry name" value="Cyt_P450_E_grp-I"/>
</dbReference>
<dbReference type="InterPro" id="IPR050705">
    <property type="entry name" value="Cytochrome_P450_3A"/>
</dbReference>
<dbReference type="InterPro" id="IPR001128">
    <property type="entry name" value="Cyt_P450"/>
</dbReference>
<dbReference type="OrthoDB" id="1470350at2759"/>
<evidence type="ECO:0000256" key="9">
    <source>
        <dbReference type="PIRSR" id="PIRSR602401-1"/>
    </source>
</evidence>
<evidence type="ECO:0000256" key="10">
    <source>
        <dbReference type="RuleBase" id="RU000461"/>
    </source>
</evidence>
<keyword evidence="6 9" id="KW-0408">Iron</keyword>
<dbReference type="STRING" id="6573.A0A210QZZ3"/>
<name>A0A210QZZ3_MIZYE</name>
<evidence type="ECO:0000313" key="12">
    <source>
        <dbReference type="Proteomes" id="UP000242188"/>
    </source>
</evidence>
<evidence type="ECO:0000256" key="3">
    <source>
        <dbReference type="ARBA" id="ARBA00022617"/>
    </source>
</evidence>
<evidence type="ECO:0000256" key="5">
    <source>
        <dbReference type="ARBA" id="ARBA00023002"/>
    </source>
</evidence>
<dbReference type="PROSITE" id="PS00086">
    <property type="entry name" value="CYTOCHROME_P450"/>
    <property type="match status" value="1"/>
</dbReference>
<organism evidence="11 12">
    <name type="scientific">Mizuhopecten yessoensis</name>
    <name type="common">Japanese scallop</name>
    <name type="synonym">Patinopecten yessoensis</name>
    <dbReference type="NCBI Taxonomy" id="6573"/>
    <lineage>
        <taxon>Eukaryota</taxon>
        <taxon>Metazoa</taxon>
        <taxon>Spiralia</taxon>
        <taxon>Lophotrochozoa</taxon>
        <taxon>Mollusca</taxon>
        <taxon>Bivalvia</taxon>
        <taxon>Autobranchia</taxon>
        <taxon>Pteriomorphia</taxon>
        <taxon>Pectinida</taxon>
        <taxon>Pectinoidea</taxon>
        <taxon>Pectinidae</taxon>
        <taxon>Mizuhopecten</taxon>
    </lineage>
</organism>
<dbReference type="PANTHER" id="PTHR24302">
    <property type="entry name" value="CYTOCHROME P450 FAMILY 3"/>
    <property type="match status" value="1"/>
</dbReference>
<keyword evidence="3 9" id="KW-0349">Heme</keyword>
<proteinExistence type="inferred from homology"/>
<comment type="function">
    <text evidence="8">Cytochromes P450 are a group of heme-thiolate monooxygenases. They oxidize a variety of structurally unrelated compounds, including steroids, fatty acids, and xenobiotics.</text>
</comment>
<sequence length="530" mass="60724">MSSDNGISVQVYYKLTRTALFLQPPNNTTKVHEANHVLGYLQKLYSVFERINLPGPKPKWVIGNLKEFKDRNPLEVFKEFRKKYGKIYGFFEGFRPSIVVNDPEMTKEILVKHFDKFGVRPVYNPFTYYPDHLNLFTTSGSLWKQQRSIVATAFNKINMEKAVENVKVTSDIFLAKLAKLVEYHPEGFNIATLLDGFTLDAFALSAFNYEVNSMDDPDAILMQFMTETLNAASTENKLAGICRVYESLTPILKIFDYKHRRVHMKHVEKMRQMVQLTRQQKNYTTESTDNLLDHIITRTFSSRDEEGKVVRRALDDEEIIAHLHSLIGGGLGTLNAALEFVVHCLAMNQPEQQRAYDEIFAQCGLNEHPTVAALKNMEYLEMVMNEALRLYPCAPGTARMCTQDCTINGVEFKAGMMIRVMAFTLYEDEEYFPQPKKFMPERFNTAAKKERHPYTFIPFGQGPRICVGMKFGIYLIKIALVKILQKYVIVPSSKTQDPLPTVLRPMLAPRHGVFIKLVPRRTGPPVISQG</sequence>
<dbReference type="GO" id="GO:0008395">
    <property type="term" value="F:steroid hydroxylase activity"/>
    <property type="evidence" value="ECO:0007669"/>
    <property type="project" value="TreeGrafter"/>
</dbReference>
<gene>
    <name evidence="11" type="ORF">KP79_PYT22968</name>
</gene>
<comment type="similarity">
    <text evidence="2 10">Belongs to the cytochrome P450 family.</text>
</comment>
<keyword evidence="12" id="KW-1185">Reference proteome</keyword>
<keyword evidence="5 10" id="KW-0560">Oxidoreductase</keyword>
<dbReference type="AlphaFoldDB" id="A0A210QZZ3"/>
<dbReference type="SUPFAM" id="SSF48264">
    <property type="entry name" value="Cytochrome P450"/>
    <property type="match status" value="1"/>
</dbReference>
<dbReference type="Gene3D" id="1.10.630.10">
    <property type="entry name" value="Cytochrome P450"/>
    <property type="match status" value="1"/>
</dbReference>
<evidence type="ECO:0000256" key="6">
    <source>
        <dbReference type="ARBA" id="ARBA00023004"/>
    </source>
</evidence>
<evidence type="ECO:0000256" key="4">
    <source>
        <dbReference type="ARBA" id="ARBA00022723"/>
    </source>
</evidence>
<evidence type="ECO:0000256" key="2">
    <source>
        <dbReference type="ARBA" id="ARBA00010617"/>
    </source>
</evidence>
<evidence type="ECO:0000256" key="8">
    <source>
        <dbReference type="ARBA" id="ARBA00043906"/>
    </source>
</evidence>
<dbReference type="InterPro" id="IPR036396">
    <property type="entry name" value="Cyt_P450_sf"/>
</dbReference>
<dbReference type="Pfam" id="PF00067">
    <property type="entry name" value="p450"/>
    <property type="match status" value="1"/>
</dbReference>
<keyword evidence="7 10" id="KW-0503">Monooxygenase</keyword>
<evidence type="ECO:0000313" key="11">
    <source>
        <dbReference type="EMBL" id="OWF54221.1"/>
    </source>
</evidence>
<dbReference type="GO" id="GO:0020037">
    <property type="term" value="F:heme binding"/>
    <property type="evidence" value="ECO:0007669"/>
    <property type="project" value="InterPro"/>
</dbReference>
<feature type="binding site" description="axial binding residue" evidence="9">
    <location>
        <position position="466"/>
    </location>
    <ligand>
        <name>heme</name>
        <dbReference type="ChEBI" id="CHEBI:30413"/>
    </ligand>
    <ligandPart>
        <name>Fe</name>
        <dbReference type="ChEBI" id="CHEBI:18248"/>
    </ligandPart>
</feature>
<dbReference type="FunFam" id="1.10.630.10:FF:000182">
    <property type="entry name" value="Cytochrome P450 3A4"/>
    <property type="match status" value="1"/>
</dbReference>
<keyword evidence="4 9" id="KW-0479">Metal-binding</keyword>
<dbReference type="Proteomes" id="UP000242188">
    <property type="component" value="Unassembled WGS sequence"/>
</dbReference>
<dbReference type="PANTHER" id="PTHR24302:SF15">
    <property type="entry name" value="FATTY-ACID PEROXYGENASE"/>
    <property type="match status" value="1"/>
</dbReference>
<accession>A0A210QZZ3</accession>
<protein>
    <submittedName>
        <fullName evidence="11">Cytochrome P450 3A28</fullName>
    </submittedName>
</protein>
<dbReference type="InterPro" id="IPR017972">
    <property type="entry name" value="Cyt_P450_CS"/>
</dbReference>
<evidence type="ECO:0000256" key="7">
    <source>
        <dbReference type="ARBA" id="ARBA00023033"/>
    </source>
</evidence>
<reference evidence="11 12" key="1">
    <citation type="journal article" date="2017" name="Nat. Ecol. Evol.">
        <title>Scallop genome provides insights into evolution of bilaterian karyotype and development.</title>
        <authorList>
            <person name="Wang S."/>
            <person name="Zhang J."/>
            <person name="Jiao W."/>
            <person name="Li J."/>
            <person name="Xun X."/>
            <person name="Sun Y."/>
            <person name="Guo X."/>
            <person name="Huan P."/>
            <person name="Dong B."/>
            <person name="Zhang L."/>
            <person name="Hu X."/>
            <person name="Sun X."/>
            <person name="Wang J."/>
            <person name="Zhao C."/>
            <person name="Wang Y."/>
            <person name="Wang D."/>
            <person name="Huang X."/>
            <person name="Wang R."/>
            <person name="Lv J."/>
            <person name="Li Y."/>
            <person name="Zhang Z."/>
            <person name="Liu B."/>
            <person name="Lu W."/>
            <person name="Hui Y."/>
            <person name="Liang J."/>
            <person name="Zhou Z."/>
            <person name="Hou R."/>
            <person name="Li X."/>
            <person name="Liu Y."/>
            <person name="Li H."/>
            <person name="Ning X."/>
            <person name="Lin Y."/>
            <person name="Zhao L."/>
            <person name="Xing Q."/>
            <person name="Dou J."/>
            <person name="Li Y."/>
            <person name="Mao J."/>
            <person name="Guo H."/>
            <person name="Dou H."/>
            <person name="Li T."/>
            <person name="Mu C."/>
            <person name="Jiang W."/>
            <person name="Fu Q."/>
            <person name="Fu X."/>
            <person name="Miao Y."/>
            <person name="Liu J."/>
            <person name="Yu Q."/>
            <person name="Li R."/>
            <person name="Liao H."/>
            <person name="Li X."/>
            <person name="Kong Y."/>
            <person name="Jiang Z."/>
            <person name="Chourrout D."/>
            <person name="Li R."/>
            <person name="Bao Z."/>
        </authorList>
    </citation>
    <scope>NUCLEOTIDE SEQUENCE [LARGE SCALE GENOMIC DNA]</scope>
    <source>
        <strain evidence="11 12">PY_sf001</strain>
    </source>
</reference>
<dbReference type="GO" id="GO:0005506">
    <property type="term" value="F:iron ion binding"/>
    <property type="evidence" value="ECO:0007669"/>
    <property type="project" value="InterPro"/>
</dbReference>
<dbReference type="PRINTS" id="PR00463">
    <property type="entry name" value="EP450I"/>
</dbReference>
<evidence type="ECO:0000256" key="1">
    <source>
        <dbReference type="ARBA" id="ARBA00001971"/>
    </source>
</evidence>